<feature type="region of interest" description="Disordered" evidence="1">
    <location>
        <begin position="537"/>
        <end position="585"/>
    </location>
</feature>
<keyword evidence="3" id="KW-1185">Reference proteome</keyword>
<proteinExistence type="predicted"/>
<feature type="compositionally biased region" description="Basic and acidic residues" evidence="1">
    <location>
        <begin position="459"/>
        <end position="477"/>
    </location>
</feature>
<evidence type="ECO:0000256" key="1">
    <source>
        <dbReference type="SAM" id="MobiDB-lite"/>
    </source>
</evidence>
<dbReference type="InParanoid" id="D5G9H2"/>
<evidence type="ECO:0000313" key="2">
    <source>
        <dbReference type="EMBL" id="CAZ81165.1"/>
    </source>
</evidence>
<feature type="compositionally biased region" description="Pro residues" evidence="1">
    <location>
        <begin position="60"/>
        <end position="81"/>
    </location>
</feature>
<feature type="region of interest" description="Disordered" evidence="1">
    <location>
        <begin position="1"/>
        <end position="181"/>
    </location>
</feature>
<protein>
    <submittedName>
        <fullName evidence="2">(Perigord truffle) hypothetical protein</fullName>
    </submittedName>
</protein>
<feature type="compositionally biased region" description="Polar residues" evidence="1">
    <location>
        <begin position="1"/>
        <end position="13"/>
    </location>
</feature>
<feature type="region of interest" description="Disordered" evidence="1">
    <location>
        <begin position="637"/>
        <end position="656"/>
    </location>
</feature>
<feature type="compositionally biased region" description="Low complexity" evidence="1">
    <location>
        <begin position="359"/>
        <end position="382"/>
    </location>
</feature>
<evidence type="ECO:0000313" key="3">
    <source>
        <dbReference type="Proteomes" id="UP000006911"/>
    </source>
</evidence>
<dbReference type="GO" id="GO:0003712">
    <property type="term" value="F:transcription coregulator activity"/>
    <property type="evidence" value="ECO:0007669"/>
    <property type="project" value="InterPro"/>
</dbReference>
<feature type="compositionally biased region" description="Pro residues" evidence="1">
    <location>
        <begin position="346"/>
        <end position="357"/>
    </location>
</feature>
<feature type="compositionally biased region" description="Low complexity" evidence="1">
    <location>
        <begin position="82"/>
        <end position="95"/>
    </location>
</feature>
<feature type="region of interest" description="Disordered" evidence="1">
    <location>
        <begin position="455"/>
        <end position="481"/>
    </location>
</feature>
<feature type="compositionally biased region" description="Low complexity" evidence="1">
    <location>
        <begin position="138"/>
        <end position="167"/>
    </location>
</feature>
<dbReference type="KEGG" id="tml:GSTUM_00003400001"/>
<dbReference type="GeneID" id="9182916"/>
<dbReference type="OMA" id="RWHERET"/>
<dbReference type="InterPro" id="IPR008626">
    <property type="entry name" value="Mediator_Med15_fun"/>
</dbReference>
<dbReference type="Gene3D" id="3.30.160.60">
    <property type="entry name" value="Classic Zinc Finger"/>
    <property type="match status" value="1"/>
</dbReference>
<dbReference type="Proteomes" id="UP000006911">
    <property type="component" value="Unassembled WGS sequence"/>
</dbReference>
<dbReference type="AlphaFoldDB" id="D5G9H2"/>
<dbReference type="GO" id="GO:0006357">
    <property type="term" value="P:regulation of transcription by RNA polymerase II"/>
    <property type="evidence" value="ECO:0007669"/>
    <property type="project" value="InterPro"/>
</dbReference>
<accession>D5G9H2</accession>
<dbReference type="HOGENOM" id="CLU_367689_0_0_1"/>
<organism evidence="2 3">
    <name type="scientific">Tuber melanosporum (strain Mel28)</name>
    <name type="common">Perigord black truffle</name>
    <dbReference type="NCBI Taxonomy" id="656061"/>
    <lineage>
        <taxon>Eukaryota</taxon>
        <taxon>Fungi</taxon>
        <taxon>Dikarya</taxon>
        <taxon>Ascomycota</taxon>
        <taxon>Pezizomycotina</taxon>
        <taxon>Pezizomycetes</taxon>
        <taxon>Pezizales</taxon>
        <taxon>Tuberaceae</taxon>
        <taxon>Tuber</taxon>
    </lineage>
</organism>
<dbReference type="RefSeq" id="XP_002836974.1">
    <property type="nucleotide sequence ID" value="XM_002836928.1"/>
</dbReference>
<dbReference type="GO" id="GO:0016592">
    <property type="term" value="C:mediator complex"/>
    <property type="evidence" value="ECO:0007669"/>
    <property type="project" value="InterPro"/>
</dbReference>
<name>D5G9H2_TUBMM</name>
<feature type="region of interest" description="Disordered" evidence="1">
    <location>
        <begin position="340"/>
        <end position="395"/>
    </location>
</feature>
<gene>
    <name evidence="2" type="ORF">GSTUM_00003400001</name>
</gene>
<reference evidence="2 3" key="1">
    <citation type="journal article" date="2010" name="Nature">
        <title>Perigord black truffle genome uncovers evolutionary origins and mechanisms of symbiosis.</title>
        <authorList>
            <person name="Martin F."/>
            <person name="Kohler A."/>
            <person name="Murat C."/>
            <person name="Balestrini R."/>
            <person name="Coutinho P.M."/>
            <person name="Jaillon O."/>
            <person name="Montanini B."/>
            <person name="Morin E."/>
            <person name="Noel B."/>
            <person name="Percudani R."/>
            <person name="Porcel B."/>
            <person name="Rubini A."/>
            <person name="Amicucci A."/>
            <person name="Amselem J."/>
            <person name="Anthouard V."/>
            <person name="Arcioni S."/>
            <person name="Artiguenave F."/>
            <person name="Aury J.M."/>
            <person name="Ballario P."/>
            <person name="Bolchi A."/>
            <person name="Brenna A."/>
            <person name="Brun A."/>
            <person name="Buee M."/>
            <person name="Cantarel B."/>
            <person name="Chevalier G."/>
            <person name="Couloux A."/>
            <person name="Da Silva C."/>
            <person name="Denoeud F."/>
            <person name="Duplessis S."/>
            <person name="Ghignone S."/>
            <person name="Hilselberger B."/>
            <person name="Iotti M."/>
            <person name="Marcais B."/>
            <person name="Mello A."/>
            <person name="Miranda M."/>
            <person name="Pacioni G."/>
            <person name="Quesneville H."/>
            <person name="Riccioni C."/>
            <person name="Ruotolo R."/>
            <person name="Splivallo R."/>
            <person name="Stocchi V."/>
            <person name="Tisserant E."/>
            <person name="Viscomi A.R."/>
            <person name="Zambonelli A."/>
            <person name="Zampieri E."/>
            <person name="Henrissat B."/>
            <person name="Lebrun M.H."/>
            <person name="Paolocci F."/>
            <person name="Bonfante P."/>
            <person name="Ottonello S."/>
            <person name="Wincker P."/>
        </authorList>
    </citation>
    <scope>NUCLEOTIDE SEQUENCE [LARGE SCALE GENOMIC DNA]</scope>
    <source>
        <strain evidence="2 3">Mel28</strain>
    </source>
</reference>
<sequence length="758" mass="84061">MSSNQLTQLQKLASQGRLDPDDQRQLQQHIFRLRELHQMRQIQRARAAHPQNVGPNQPAQQPPRPPAPPQTPITRPQPPQQQPQQSQQLHHQQQQPGSGDSPSALKKTKRERDQSEDDLVVIDRKQAVQQPQRPGPDRPQGQQPTGPSQFSNQVQQQAQKTNAPQQAPMLPGNAAQAGQAISEATAAKQAVMEKEQQGQNLNQRMQINGLMKLLEEEKNSHESRLPLQLDANERGFLRQQLGDESTKNMIRRTDQLLPIFIMLNGPEKLTRELIRTKNLLASQYHPTGDPKDVFTLSLREFTESRGSLTKYFSYVKTNMQNAFNKDPERAKEIQMRALAFANPNGGPFPGPRVPPASTPQQPQRVSPPQAQAQAQQHQQLQVPVPPSSENVLSTRNLEKQTNLLALERSRSLQSRESQLNARVQAVGSMSPDVCTPIDIKPRISVDDLKFPPARKKRLREPDTVEPPKAKPLGEQKTFKCPQPGCEIGGKGFVTNRELLEHQRWHERETQKAIEEAEKRERMRKDPVGYFLSSVREGLGLGEDGKPKEKKDESVAAMKDDTPSRTACATPQVKAGSTPLLPNTPLNMKSGFTPLPSGKSPALPAFCTPHPTNAKTPGSAGRSTSGIKTMTKEDHQLQHHNDQIPTPPGSNAWEGASMSPDVLRQCFDGLSEQTSGLSALYPPIFTPTYTPSPSDAEGGDSMSENVGGGYEDWNPFGYKGSLGDEMLQEIEWDNQPASTNMGKDWALESGYRMNASVLA</sequence>
<dbReference type="EMBL" id="FN430061">
    <property type="protein sequence ID" value="CAZ81165.1"/>
    <property type="molecule type" value="Genomic_DNA"/>
</dbReference>
<dbReference type="Pfam" id="PF05397">
    <property type="entry name" value="Med15_fungi"/>
    <property type="match status" value="1"/>
</dbReference>
<feature type="compositionally biased region" description="Basic and acidic residues" evidence="1">
    <location>
        <begin position="542"/>
        <end position="562"/>
    </location>
</feature>